<dbReference type="InterPro" id="IPR058625">
    <property type="entry name" value="MdtA-like_BSH"/>
</dbReference>
<dbReference type="Pfam" id="PF25944">
    <property type="entry name" value="Beta-barrel_RND"/>
    <property type="match status" value="1"/>
</dbReference>
<dbReference type="AlphaFoldDB" id="A0A160TWI1"/>
<dbReference type="GO" id="GO:0030313">
    <property type="term" value="C:cell envelope"/>
    <property type="evidence" value="ECO:0007669"/>
    <property type="project" value="UniProtKB-SubCell"/>
</dbReference>
<dbReference type="SUPFAM" id="SSF111369">
    <property type="entry name" value="HlyD-like secretion proteins"/>
    <property type="match status" value="1"/>
</dbReference>
<organism evidence="6">
    <name type="scientific">hydrothermal vent metagenome</name>
    <dbReference type="NCBI Taxonomy" id="652676"/>
    <lineage>
        <taxon>unclassified sequences</taxon>
        <taxon>metagenomes</taxon>
        <taxon>ecological metagenomes</taxon>
    </lineage>
</organism>
<name>A0A160TWI1_9ZZZZ</name>
<comment type="subcellular location">
    <subcellularLocation>
        <location evidence="1">Cell membrane</location>
    </subcellularLocation>
</comment>
<dbReference type="GO" id="GO:0019898">
    <property type="term" value="C:extrinsic component of membrane"/>
    <property type="evidence" value="ECO:0007669"/>
    <property type="project" value="InterPro"/>
</dbReference>
<dbReference type="GO" id="GO:0015562">
    <property type="term" value="F:efflux transmembrane transporter activity"/>
    <property type="evidence" value="ECO:0007669"/>
    <property type="project" value="TreeGrafter"/>
</dbReference>
<evidence type="ECO:0000256" key="2">
    <source>
        <dbReference type="ARBA" id="ARBA00023054"/>
    </source>
</evidence>
<keyword evidence="2" id="KW-0175">Coiled coil</keyword>
<feature type="region of interest" description="Disordered" evidence="3">
    <location>
        <begin position="317"/>
        <end position="349"/>
    </location>
</feature>
<dbReference type="Gene3D" id="2.40.50.100">
    <property type="match status" value="1"/>
</dbReference>
<proteinExistence type="predicted"/>
<dbReference type="EMBL" id="CZQD01000012">
    <property type="protein sequence ID" value="CUS55805.1"/>
    <property type="molecule type" value="Genomic_DNA"/>
</dbReference>
<feature type="region of interest" description="Disordered" evidence="3">
    <location>
        <begin position="407"/>
        <end position="433"/>
    </location>
</feature>
<dbReference type="GO" id="GO:1990281">
    <property type="term" value="C:efflux pump complex"/>
    <property type="evidence" value="ECO:0007669"/>
    <property type="project" value="TreeGrafter"/>
</dbReference>
<dbReference type="InterPro" id="IPR058626">
    <property type="entry name" value="MdtA-like_b-barrel"/>
</dbReference>
<dbReference type="InterPro" id="IPR030190">
    <property type="entry name" value="MacA_alpha-hairpin_sf"/>
</dbReference>
<gene>
    <name evidence="6" type="ORF">MGWOODY_Hyp1595</name>
</gene>
<dbReference type="Pfam" id="PF25917">
    <property type="entry name" value="BSH_RND"/>
    <property type="match status" value="1"/>
</dbReference>
<dbReference type="GO" id="GO:1990195">
    <property type="term" value="C:macrolide transmembrane transporter complex"/>
    <property type="evidence" value="ECO:0007669"/>
    <property type="project" value="InterPro"/>
</dbReference>
<dbReference type="Gene3D" id="6.10.140.1990">
    <property type="match status" value="1"/>
</dbReference>
<dbReference type="NCBIfam" id="TIGR01730">
    <property type="entry name" value="RND_mfp"/>
    <property type="match status" value="1"/>
</dbReference>
<evidence type="ECO:0000313" key="6">
    <source>
        <dbReference type="EMBL" id="CUS55805.1"/>
    </source>
</evidence>
<dbReference type="InterPro" id="IPR006143">
    <property type="entry name" value="RND_pump_MFP"/>
</dbReference>
<feature type="domain" description="Multidrug resistance protein MdtA-like beta-barrel" evidence="5">
    <location>
        <begin position="226"/>
        <end position="299"/>
    </location>
</feature>
<dbReference type="PANTHER" id="PTHR30469">
    <property type="entry name" value="MULTIDRUG RESISTANCE PROTEIN MDTA"/>
    <property type="match status" value="1"/>
</dbReference>
<protein>
    <submittedName>
        <fullName evidence="6">Macrolide-specific efflux protein MacA</fullName>
    </submittedName>
</protein>
<evidence type="ECO:0000256" key="1">
    <source>
        <dbReference type="ARBA" id="ARBA00004236"/>
    </source>
</evidence>
<feature type="domain" description="Multidrug resistance protein MdtA-like barrel-sandwich hybrid" evidence="4">
    <location>
        <begin position="64"/>
        <end position="219"/>
    </location>
</feature>
<evidence type="ECO:0000256" key="3">
    <source>
        <dbReference type="SAM" id="MobiDB-lite"/>
    </source>
</evidence>
<evidence type="ECO:0000259" key="5">
    <source>
        <dbReference type="Pfam" id="PF25944"/>
    </source>
</evidence>
<dbReference type="GO" id="GO:1990961">
    <property type="term" value="P:xenobiotic detoxification by transmembrane export across the plasma membrane"/>
    <property type="evidence" value="ECO:0007669"/>
    <property type="project" value="InterPro"/>
</dbReference>
<dbReference type="PANTHER" id="PTHR30469:SF33">
    <property type="entry name" value="SLR1207 PROTEIN"/>
    <property type="match status" value="1"/>
</dbReference>
<reference evidence="6" key="1">
    <citation type="submission" date="2015-10" db="EMBL/GenBank/DDBJ databases">
        <authorList>
            <person name="Gilbert D.G."/>
        </authorList>
    </citation>
    <scope>NUCLEOTIDE SEQUENCE</scope>
</reference>
<dbReference type="Gene3D" id="2.40.30.170">
    <property type="match status" value="1"/>
</dbReference>
<sequence>MRVFGKRSRWIIAIIVVLAAGGAVWFAKSNLANSTTPTYETSAARTGDIEVTISAAGTLAPKEMVEVGAQVSGQLEELFVDVGDEVEKGQLLAQIDATIAQNTVEAQQAQLNSLYASKRQQAASLKLARAEAERAHMLFEADAIARADYEATVSELEIAEGKLDAINAQIAQQTSSLRADEANLEFTKIYAPMAGTVVSLSASEGQTLNANQTAPVIMTIADLGIMTVEADVSEADVLRVSKGQQARFTTLGDSDHKWQTEVRQVLPTPEVVNDVVLYKALLDIENPDGILRSDMTAQVFFILGQAEDAVLIPVTALQSRPERPESAQARRPAQPERGAAQGDRVGDGRGQAIREARAQYPDAEMGMVLKMDANGEAVPQPVVVGLQTRTSAEILFGLSEGDEVVTGQVSIRPKQATERAGNDRPRRMGPPPV</sequence>
<accession>A0A160TWI1</accession>
<dbReference type="Gene3D" id="2.40.420.20">
    <property type="match status" value="1"/>
</dbReference>
<evidence type="ECO:0000259" key="4">
    <source>
        <dbReference type="Pfam" id="PF25917"/>
    </source>
</evidence>
<feature type="compositionally biased region" description="Basic and acidic residues" evidence="3">
    <location>
        <begin position="415"/>
        <end position="426"/>
    </location>
</feature>